<reference evidence="7 8" key="1">
    <citation type="journal article" date="2022" name="Nat. Ecol. Evol.">
        <title>A masculinizing supergene underlies an exaggerated male reproductive morph in a spider.</title>
        <authorList>
            <person name="Hendrickx F."/>
            <person name="De Corte Z."/>
            <person name="Sonet G."/>
            <person name="Van Belleghem S.M."/>
            <person name="Kostlbacher S."/>
            <person name="Vangestel C."/>
        </authorList>
    </citation>
    <scope>NUCLEOTIDE SEQUENCE [LARGE SCALE GENOMIC DNA]</scope>
    <source>
        <strain evidence="7">W744_W776</strain>
    </source>
</reference>
<sequence>MFRTEDPASVLNGAVTTVLQRLRRLSQQQNKRTDQSYTLSEVSVHCNRNDCWIVVGDNVYDVTPFLDKHPGGFDVLMEQAGRDATMAFYGAGHHPSTFDMLEPFHIGNLAQHERVNIIGTVSNHSVWSRDRAKIVVAD</sequence>
<comment type="similarity">
    <text evidence="4 5">Belongs to the cytochrome b5 family.</text>
</comment>
<evidence type="ECO:0000256" key="4">
    <source>
        <dbReference type="ARBA" id="ARBA00038168"/>
    </source>
</evidence>
<dbReference type="PANTHER" id="PTHR19359">
    <property type="entry name" value="CYTOCHROME B5"/>
    <property type="match status" value="1"/>
</dbReference>
<evidence type="ECO:0000313" key="7">
    <source>
        <dbReference type="EMBL" id="KAG8180223.1"/>
    </source>
</evidence>
<evidence type="ECO:0000256" key="2">
    <source>
        <dbReference type="ARBA" id="ARBA00022723"/>
    </source>
</evidence>
<proteinExistence type="inferred from homology"/>
<dbReference type="InterPro" id="IPR036400">
    <property type="entry name" value="Cyt_B5-like_heme/steroid_sf"/>
</dbReference>
<evidence type="ECO:0000256" key="3">
    <source>
        <dbReference type="ARBA" id="ARBA00023004"/>
    </source>
</evidence>
<dbReference type="SUPFAM" id="SSF55856">
    <property type="entry name" value="Cytochrome b5-like heme/steroid binding domain"/>
    <property type="match status" value="1"/>
</dbReference>
<keyword evidence="8" id="KW-1185">Reference proteome</keyword>
<evidence type="ECO:0000313" key="8">
    <source>
        <dbReference type="Proteomes" id="UP000827092"/>
    </source>
</evidence>
<dbReference type="InterPro" id="IPR001199">
    <property type="entry name" value="Cyt_B5-like_heme/steroid-bd"/>
</dbReference>
<dbReference type="Proteomes" id="UP000827092">
    <property type="component" value="Unassembled WGS sequence"/>
</dbReference>
<keyword evidence="2 5" id="KW-0479">Metal-binding</keyword>
<keyword evidence="1 5" id="KW-0349">Heme</keyword>
<dbReference type="InterPro" id="IPR018506">
    <property type="entry name" value="Cyt_B5_heme-BS"/>
</dbReference>
<protein>
    <recommendedName>
        <fullName evidence="6">Cytochrome b5 heme-binding domain-containing protein</fullName>
    </recommendedName>
</protein>
<dbReference type="PRINTS" id="PR00363">
    <property type="entry name" value="CYTOCHROMEB5"/>
</dbReference>
<dbReference type="InterPro" id="IPR050668">
    <property type="entry name" value="Cytochrome_b5"/>
</dbReference>
<organism evidence="7 8">
    <name type="scientific">Oedothorax gibbosus</name>
    <dbReference type="NCBI Taxonomy" id="931172"/>
    <lineage>
        <taxon>Eukaryota</taxon>
        <taxon>Metazoa</taxon>
        <taxon>Ecdysozoa</taxon>
        <taxon>Arthropoda</taxon>
        <taxon>Chelicerata</taxon>
        <taxon>Arachnida</taxon>
        <taxon>Araneae</taxon>
        <taxon>Araneomorphae</taxon>
        <taxon>Entelegynae</taxon>
        <taxon>Araneoidea</taxon>
        <taxon>Linyphiidae</taxon>
        <taxon>Erigoninae</taxon>
        <taxon>Oedothorax</taxon>
    </lineage>
</organism>
<gene>
    <name evidence="7" type="ORF">JTE90_016499</name>
</gene>
<dbReference type="PROSITE" id="PS00191">
    <property type="entry name" value="CYTOCHROME_B5_1"/>
    <property type="match status" value="1"/>
</dbReference>
<evidence type="ECO:0000256" key="5">
    <source>
        <dbReference type="RuleBase" id="RU362121"/>
    </source>
</evidence>
<dbReference type="PROSITE" id="PS50255">
    <property type="entry name" value="CYTOCHROME_B5_2"/>
    <property type="match status" value="1"/>
</dbReference>
<dbReference type="Pfam" id="PF00173">
    <property type="entry name" value="Cyt-b5"/>
    <property type="match status" value="1"/>
</dbReference>
<evidence type="ECO:0000256" key="1">
    <source>
        <dbReference type="ARBA" id="ARBA00022617"/>
    </source>
</evidence>
<dbReference type="FunFam" id="3.10.120.10:FF:000007">
    <property type="entry name" value="Sulfite oxidase, mitochondrial"/>
    <property type="match status" value="1"/>
</dbReference>
<name>A0AAV6U8P7_9ARAC</name>
<evidence type="ECO:0000259" key="6">
    <source>
        <dbReference type="PROSITE" id="PS50255"/>
    </source>
</evidence>
<dbReference type="EMBL" id="JAFNEN010000575">
    <property type="protein sequence ID" value="KAG8180223.1"/>
    <property type="molecule type" value="Genomic_DNA"/>
</dbReference>
<dbReference type="GO" id="GO:0046872">
    <property type="term" value="F:metal ion binding"/>
    <property type="evidence" value="ECO:0007669"/>
    <property type="project" value="UniProtKB-UniRule"/>
</dbReference>
<dbReference type="SMART" id="SM01117">
    <property type="entry name" value="Cyt-b5"/>
    <property type="match status" value="1"/>
</dbReference>
<dbReference type="PANTHER" id="PTHR19359:SF41">
    <property type="entry name" value="GEO08203P1"/>
    <property type="match status" value="1"/>
</dbReference>
<dbReference type="GO" id="GO:0020037">
    <property type="term" value="F:heme binding"/>
    <property type="evidence" value="ECO:0007669"/>
    <property type="project" value="UniProtKB-UniRule"/>
</dbReference>
<keyword evidence="3 5" id="KW-0408">Iron</keyword>
<accession>A0AAV6U8P7</accession>
<dbReference type="AlphaFoldDB" id="A0AAV6U8P7"/>
<feature type="domain" description="Cytochrome b5 heme-binding" evidence="6">
    <location>
        <begin position="34"/>
        <end position="110"/>
    </location>
</feature>
<dbReference type="GO" id="GO:0016020">
    <property type="term" value="C:membrane"/>
    <property type="evidence" value="ECO:0007669"/>
    <property type="project" value="TreeGrafter"/>
</dbReference>
<comment type="caution">
    <text evidence="7">The sequence shown here is derived from an EMBL/GenBank/DDBJ whole genome shotgun (WGS) entry which is preliminary data.</text>
</comment>
<dbReference type="Gene3D" id="3.10.120.10">
    <property type="entry name" value="Cytochrome b5-like heme/steroid binding domain"/>
    <property type="match status" value="1"/>
</dbReference>